<proteinExistence type="predicted"/>
<organism evidence="2 3">
    <name type="scientific">Podarcis lilfordi</name>
    <name type="common">Lilford's wall lizard</name>
    <dbReference type="NCBI Taxonomy" id="74358"/>
    <lineage>
        <taxon>Eukaryota</taxon>
        <taxon>Metazoa</taxon>
        <taxon>Chordata</taxon>
        <taxon>Craniata</taxon>
        <taxon>Vertebrata</taxon>
        <taxon>Euteleostomi</taxon>
        <taxon>Lepidosauria</taxon>
        <taxon>Squamata</taxon>
        <taxon>Bifurcata</taxon>
        <taxon>Unidentata</taxon>
        <taxon>Episquamata</taxon>
        <taxon>Laterata</taxon>
        <taxon>Lacertibaenia</taxon>
        <taxon>Lacertidae</taxon>
        <taxon>Podarcis</taxon>
    </lineage>
</organism>
<dbReference type="EMBL" id="OX395136">
    <property type="protein sequence ID" value="CAI5786970.1"/>
    <property type="molecule type" value="Genomic_DNA"/>
</dbReference>
<feature type="compositionally biased region" description="Polar residues" evidence="1">
    <location>
        <begin position="105"/>
        <end position="115"/>
    </location>
</feature>
<dbReference type="AlphaFoldDB" id="A0AA35PI93"/>
<sequence length="115" mass="13055">MTITSQLLCNPLRLPYGPPAGIRNSRTATSSLRKKSYSIEQRLEAQDTFFDHCRLLEKPALSQASPSVSARTFDLVEDFHRAAGYQRHHFDPPSPGWPHEEVSWRCSQPSPGIYE</sequence>
<reference evidence="2" key="1">
    <citation type="submission" date="2022-12" db="EMBL/GenBank/DDBJ databases">
        <authorList>
            <person name="Alioto T."/>
            <person name="Alioto T."/>
            <person name="Gomez Garrido J."/>
        </authorList>
    </citation>
    <scope>NUCLEOTIDE SEQUENCE</scope>
</reference>
<accession>A0AA35PI93</accession>
<dbReference type="Proteomes" id="UP001178461">
    <property type="component" value="Chromosome 11"/>
</dbReference>
<gene>
    <name evidence="2" type="ORF">PODLI_1B011868</name>
</gene>
<name>A0AA35PI93_9SAUR</name>
<evidence type="ECO:0000313" key="3">
    <source>
        <dbReference type="Proteomes" id="UP001178461"/>
    </source>
</evidence>
<protein>
    <submittedName>
        <fullName evidence="2">Uncharacterized protein</fullName>
    </submittedName>
</protein>
<keyword evidence="3" id="KW-1185">Reference proteome</keyword>
<evidence type="ECO:0000313" key="2">
    <source>
        <dbReference type="EMBL" id="CAI5786970.1"/>
    </source>
</evidence>
<evidence type="ECO:0000256" key="1">
    <source>
        <dbReference type="SAM" id="MobiDB-lite"/>
    </source>
</evidence>
<feature type="region of interest" description="Disordered" evidence="1">
    <location>
        <begin position="90"/>
        <end position="115"/>
    </location>
</feature>